<dbReference type="Proteomes" id="UP000029914">
    <property type="component" value="Chromosome"/>
</dbReference>
<feature type="domain" description="PafC HTH" evidence="2">
    <location>
        <begin position="7"/>
        <end position="119"/>
    </location>
</feature>
<feature type="domain" description="WYL" evidence="1">
    <location>
        <begin position="141"/>
        <end position="207"/>
    </location>
</feature>
<evidence type="ECO:0000259" key="2">
    <source>
        <dbReference type="Pfam" id="PF19187"/>
    </source>
</evidence>
<evidence type="ECO:0000259" key="1">
    <source>
        <dbReference type="Pfam" id="PF13280"/>
    </source>
</evidence>
<dbReference type="PANTHER" id="PTHR34580:SF1">
    <property type="entry name" value="PROTEIN PAFC"/>
    <property type="match status" value="1"/>
</dbReference>
<dbReference type="Pfam" id="PF19187">
    <property type="entry name" value="HTH_PafC"/>
    <property type="match status" value="1"/>
</dbReference>
<dbReference type="PIRSF" id="PIRSF016838">
    <property type="entry name" value="PafC"/>
    <property type="match status" value="1"/>
</dbReference>
<evidence type="ECO:0000313" key="4">
    <source>
        <dbReference type="EMBL" id="AIT61078.1"/>
    </source>
</evidence>
<dbReference type="InterPro" id="IPR026881">
    <property type="entry name" value="WYL_dom"/>
</dbReference>
<dbReference type="KEGG" id="cdo:CDOO_07300"/>
<dbReference type="InterPro" id="IPR028349">
    <property type="entry name" value="PafC-like"/>
</dbReference>
<accession>A0A097IG12</accession>
<dbReference type="InterPro" id="IPR043839">
    <property type="entry name" value="PafC_HTH"/>
</dbReference>
<gene>
    <name evidence="4" type="ORF">CDOO_07300</name>
</gene>
<proteinExistence type="predicted"/>
<reference evidence="4 5" key="1">
    <citation type="submission" date="2013-09" db="EMBL/GenBank/DDBJ databases">
        <title>Complete genome sequence of Corynebacterium doosanense CAU 212(T) (=DSM 45436(T)), isolated from activated sludge.</title>
        <authorList>
            <person name="Schaffert L."/>
            <person name="Albersmeier A."/>
            <person name="Kalinowski J."/>
            <person name="Ruckert C."/>
        </authorList>
    </citation>
    <scope>NUCLEOTIDE SEQUENCE [LARGE SCALE GENOMIC DNA]</scope>
    <source>
        <strain evidence="4 5">CAU 212</strain>
    </source>
</reference>
<dbReference type="eggNOG" id="COG2378">
    <property type="taxonomic scope" value="Bacteria"/>
</dbReference>
<dbReference type="PANTHER" id="PTHR34580">
    <property type="match status" value="1"/>
</dbReference>
<dbReference type="PROSITE" id="PS52050">
    <property type="entry name" value="WYL"/>
    <property type="match status" value="1"/>
</dbReference>
<sequence length="312" mass="35105">MSDRMSDLVRALNLIPYFRAHPDHSLFEAARDLGLEHRQIVADLQRLHTSGVGTHTEELIDLTFNANRTSVTITEDQGMTTPLRLTATEAGALLLVLESLESQLVEKEAAVSAAAKIRAHMAERTAGIFDAQPDVEDPDLVAVNDALARARRLSFEYWAASSDEVSRRTVDPARLFLHEGASYLAAWDPERAGHRNFRIDRIRDARVLEEPADPHLRQLPEDPFAFTREAEILIREDAAWLSEYHRMKLGNARSDGWVSATMPFGSEEWLIRFCLSHGDRIRLVQPEDLSRRVAQRVTSALAGYDQSTARNS</sequence>
<dbReference type="Pfam" id="PF13280">
    <property type="entry name" value="WYL"/>
    <property type="match status" value="1"/>
</dbReference>
<dbReference type="AlphaFoldDB" id="A0A097IG12"/>
<evidence type="ECO:0000313" key="5">
    <source>
        <dbReference type="Proteomes" id="UP000029914"/>
    </source>
</evidence>
<dbReference type="STRING" id="558173.CDOO_07300"/>
<dbReference type="InterPro" id="IPR057727">
    <property type="entry name" value="WCX_dom"/>
</dbReference>
<dbReference type="EMBL" id="CP006764">
    <property type="protein sequence ID" value="AIT61078.1"/>
    <property type="molecule type" value="Genomic_DNA"/>
</dbReference>
<feature type="domain" description="WCX" evidence="3">
    <location>
        <begin position="228"/>
        <end position="300"/>
    </location>
</feature>
<dbReference type="InterPro" id="IPR051534">
    <property type="entry name" value="CBASS_pafABC_assoc_protein"/>
</dbReference>
<name>A0A097IG12_9CORY</name>
<keyword evidence="5" id="KW-1185">Reference proteome</keyword>
<protein>
    <submittedName>
        <fullName evidence="4">Transcriptional regulator</fullName>
    </submittedName>
</protein>
<evidence type="ECO:0000259" key="3">
    <source>
        <dbReference type="Pfam" id="PF25583"/>
    </source>
</evidence>
<dbReference type="OrthoDB" id="5174471at2"/>
<dbReference type="HOGENOM" id="CLU_041141_2_0_11"/>
<dbReference type="RefSeq" id="WP_018021645.1">
    <property type="nucleotide sequence ID" value="NZ_AQUX01000003.1"/>
</dbReference>
<dbReference type="Pfam" id="PF25583">
    <property type="entry name" value="WCX"/>
    <property type="match status" value="1"/>
</dbReference>
<organism evidence="4 5">
    <name type="scientific">Corynebacterium doosanense CAU 212 = DSM 45436</name>
    <dbReference type="NCBI Taxonomy" id="558173"/>
    <lineage>
        <taxon>Bacteria</taxon>
        <taxon>Bacillati</taxon>
        <taxon>Actinomycetota</taxon>
        <taxon>Actinomycetes</taxon>
        <taxon>Mycobacteriales</taxon>
        <taxon>Corynebacteriaceae</taxon>
        <taxon>Corynebacterium</taxon>
    </lineage>
</organism>